<feature type="transmembrane region" description="Helical" evidence="1">
    <location>
        <begin position="63"/>
        <end position="87"/>
    </location>
</feature>
<name>A0A7Y3RJ23_9PROT</name>
<keyword evidence="1" id="KW-0812">Transmembrane</keyword>
<keyword evidence="1" id="KW-1133">Transmembrane helix</keyword>
<evidence type="ECO:0000256" key="1">
    <source>
        <dbReference type="SAM" id="Phobius"/>
    </source>
</evidence>
<protein>
    <submittedName>
        <fullName evidence="2">Uncharacterized protein</fullName>
    </submittedName>
</protein>
<dbReference type="EMBL" id="JABFCX010000002">
    <property type="protein sequence ID" value="NNU14973.1"/>
    <property type="molecule type" value="Genomic_DNA"/>
</dbReference>
<dbReference type="RefSeq" id="WP_173196065.1">
    <property type="nucleotide sequence ID" value="NZ_JABFCX010000002.1"/>
</dbReference>
<dbReference type="Proteomes" id="UP000536835">
    <property type="component" value="Unassembled WGS sequence"/>
</dbReference>
<proteinExistence type="predicted"/>
<keyword evidence="1" id="KW-0472">Membrane</keyword>
<accession>A0A7Y3RJ23</accession>
<feature type="transmembrane region" description="Helical" evidence="1">
    <location>
        <begin position="107"/>
        <end position="131"/>
    </location>
</feature>
<feature type="transmembrane region" description="Helical" evidence="1">
    <location>
        <begin position="175"/>
        <end position="198"/>
    </location>
</feature>
<feature type="transmembrane region" description="Helical" evidence="1">
    <location>
        <begin position="279"/>
        <end position="309"/>
    </location>
</feature>
<dbReference type="AlphaFoldDB" id="A0A7Y3RJ23"/>
<feature type="transmembrane region" description="Helical" evidence="1">
    <location>
        <begin position="30"/>
        <end position="51"/>
    </location>
</feature>
<feature type="transmembrane region" description="Helical" evidence="1">
    <location>
        <begin position="255"/>
        <end position="273"/>
    </location>
</feature>
<keyword evidence="3" id="KW-1185">Reference proteome</keyword>
<comment type="caution">
    <text evidence="2">The sequence shown here is derived from an EMBL/GenBank/DDBJ whole genome shotgun (WGS) entry which is preliminary data.</text>
</comment>
<evidence type="ECO:0000313" key="2">
    <source>
        <dbReference type="EMBL" id="NNU14973.1"/>
    </source>
</evidence>
<feature type="transmembrane region" description="Helical" evidence="1">
    <location>
        <begin position="218"/>
        <end position="243"/>
    </location>
</feature>
<organism evidence="2 3">
    <name type="scientific">Parvularcula mediterranea</name>
    <dbReference type="NCBI Taxonomy" id="2732508"/>
    <lineage>
        <taxon>Bacteria</taxon>
        <taxon>Pseudomonadati</taxon>
        <taxon>Pseudomonadota</taxon>
        <taxon>Alphaproteobacteria</taxon>
        <taxon>Parvularculales</taxon>
        <taxon>Parvularculaceae</taxon>
        <taxon>Parvularcula</taxon>
    </lineage>
</organism>
<gene>
    <name evidence="2" type="ORF">HK107_01375</name>
</gene>
<reference evidence="2 3" key="1">
    <citation type="submission" date="2020-05" db="EMBL/GenBank/DDBJ databases">
        <title>Parvularcula mediterraneae sp. nov., isolated from polypropylene straw from shallow seawater of the seashore of Laganas in Zakynthos island, Greece.</title>
        <authorList>
            <person name="Szabo I."/>
            <person name="Al-Omari J."/>
            <person name="Rado J."/>
            <person name="Szerdahelyi G.S."/>
        </authorList>
    </citation>
    <scope>NUCLEOTIDE SEQUENCE [LARGE SCALE GENOMIC DNA]</scope>
    <source>
        <strain evidence="2 3">ZS-1/3</strain>
    </source>
</reference>
<evidence type="ECO:0000313" key="3">
    <source>
        <dbReference type="Proteomes" id="UP000536835"/>
    </source>
</evidence>
<sequence>MSAKINIPRAVHDALGFTAGHFGTVLRLSWFPLTFVFVVLTLMIGPLGEAYEGGDQGRSNMIWLLMTNGLTLLMQASIFVALVGTVVRGAPPHNRSLHFAFGVREVLFVLAAVASVVFLIATTLAPAQFALQFSEAFALEREAEQAFFFTEGSLHEGSKNYLFDGPHPIRQAQPYIYWGGQLLAVYVGLRILLLPFAIAGGADRPIARALRISSGLNIFRMLVIAVIIFLLQVLTNFAAGLIADRAFDSIMLFQMMLNVFYTWGVDFATPAWANALPRFAAMTLGGVFVVVLQSFSMGLLSGFAGALILQTERE</sequence>